<dbReference type="RefSeq" id="XP_016757329.1">
    <property type="nucleotide sequence ID" value="XM_016900864.1"/>
</dbReference>
<protein>
    <recommendedName>
        <fullName evidence="3">F-box domain-containing protein</fullName>
    </recommendedName>
</protein>
<dbReference type="HOGENOM" id="CLU_120126_0_0_1"/>
<organism evidence="1 2">
    <name type="scientific">Sphaerulina musiva (strain SO2202)</name>
    <name type="common">Poplar stem canker fungus</name>
    <name type="synonym">Septoria musiva</name>
    <dbReference type="NCBI Taxonomy" id="692275"/>
    <lineage>
        <taxon>Eukaryota</taxon>
        <taxon>Fungi</taxon>
        <taxon>Dikarya</taxon>
        <taxon>Ascomycota</taxon>
        <taxon>Pezizomycotina</taxon>
        <taxon>Dothideomycetes</taxon>
        <taxon>Dothideomycetidae</taxon>
        <taxon>Mycosphaerellales</taxon>
        <taxon>Mycosphaerellaceae</taxon>
        <taxon>Sphaerulina</taxon>
    </lineage>
</organism>
<dbReference type="eggNOG" id="ENOG502T65H">
    <property type="taxonomic scope" value="Eukaryota"/>
</dbReference>
<sequence>MWQPEFLCRPRRDHILPPSAILQPQVSPLLALPPELRNRIWHHLFLGPTNNIFHICQEQLEPPILTTCSKLRSEVSGIFYSSTILRSNDPKLIICTLSSLNSDLVGRIPEIRYDTSETCTEVTSWRLAFRRLPGLDEDLKLQTLRDMLKANGVVLRDGVLKVKVRIGNREVWTSEPLQEALEGVKKGEVVGRMMFV</sequence>
<gene>
    <name evidence="1" type="ORF">SEPMUDRAFT_110730</name>
</gene>
<evidence type="ECO:0008006" key="3">
    <source>
        <dbReference type="Google" id="ProtNLM"/>
    </source>
</evidence>
<name>N1QFG0_SPHMS</name>
<keyword evidence="2" id="KW-1185">Reference proteome</keyword>
<reference evidence="1 2" key="1">
    <citation type="journal article" date="2012" name="PLoS Pathog.">
        <title>Diverse lifestyles and strategies of plant pathogenesis encoded in the genomes of eighteen Dothideomycetes fungi.</title>
        <authorList>
            <person name="Ohm R.A."/>
            <person name="Feau N."/>
            <person name="Henrissat B."/>
            <person name="Schoch C.L."/>
            <person name="Horwitz B.A."/>
            <person name="Barry K.W."/>
            <person name="Condon B.J."/>
            <person name="Copeland A.C."/>
            <person name="Dhillon B."/>
            <person name="Glaser F."/>
            <person name="Hesse C.N."/>
            <person name="Kosti I."/>
            <person name="LaButti K."/>
            <person name="Lindquist E.A."/>
            <person name="Lucas S."/>
            <person name="Salamov A.A."/>
            <person name="Bradshaw R.E."/>
            <person name="Ciuffetti L."/>
            <person name="Hamelin R.C."/>
            <person name="Kema G.H.J."/>
            <person name="Lawrence C."/>
            <person name="Scott J.A."/>
            <person name="Spatafora J.W."/>
            <person name="Turgeon B.G."/>
            <person name="de Wit P.J.G.M."/>
            <person name="Zhong S."/>
            <person name="Goodwin S.B."/>
            <person name="Grigoriev I.V."/>
        </authorList>
    </citation>
    <scope>NUCLEOTIDE SEQUENCE [LARGE SCALE GENOMIC DNA]</scope>
    <source>
        <strain evidence="1 2">SO2202</strain>
    </source>
</reference>
<dbReference type="GeneID" id="27898001"/>
<dbReference type="OMA" id="IFYANTT"/>
<dbReference type="OrthoDB" id="5413827at2759"/>
<accession>N1QFG0</accession>
<evidence type="ECO:0000313" key="1">
    <source>
        <dbReference type="EMBL" id="EMF09208.1"/>
    </source>
</evidence>
<evidence type="ECO:0000313" key="2">
    <source>
        <dbReference type="Proteomes" id="UP000016931"/>
    </source>
</evidence>
<dbReference type="AlphaFoldDB" id="N1QFG0"/>
<dbReference type="EMBL" id="KB456269">
    <property type="protein sequence ID" value="EMF09208.1"/>
    <property type="molecule type" value="Genomic_DNA"/>
</dbReference>
<proteinExistence type="predicted"/>
<dbReference type="Proteomes" id="UP000016931">
    <property type="component" value="Unassembled WGS sequence"/>
</dbReference>